<evidence type="ECO:0000313" key="2">
    <source>
        <dbReference type="EMBL" id="VDK23091.1"/>
    </source>
</evidence>
<keyword evidence="3" id="KW-1185">Reference proteome</keyword>
<gene>
    <name evidence="2" type="ORF">ASIM_LOCUS4099</name>
</gene>
<feature type="compositionally biased region" description="Polar residues" evidence="1">
    <location>
        <begin position="26"/>
        <end position="48"/>
    </location>
</feature>
<evidence type="ECO:0000313" key="3">
    <source>
        <dbReference type="Proteomes" id="UP000267096"/>
    </source>
</evidence>
<protein>
    <submittedName>
        <fullName evidence="2 4">Uncharacterized protein</fullName>
    </submittedName>
</protein>
<dbReference type="WBParaSite" id="ASIM_0000428201-mRNA-1">
    <property type="protein sequence ID" value="ASIM_0000428201-mRNA-1"/>
    <property type="gene ID" value="ASIM_0000428201"/>
</dbReference>
<dbReference type="EMBL" id="UYRR01006888">
    <property type="protein sequence ID" value="VDK23091.1"/>
    <property type="molecule type" value="Genomic_DNA"/>
</dbReference>
<sequence length="71" mass="8635">MDAKAEKLAQARRKLREYQSKHQNRAAFTNDGSNWSSSPHQANSTGRRSVSSIREFCFDYYYYYYYYYYIM</sequence>
<name>A0A0M3J9L7_ANISI</name>
<reference evidence="2 3" key="2">
    <citation type="submission" date="2018-11" db="EMBL/GenBank/DDBJ databases">
        <authorList>
            <consortium name="Pathogen Informatics"/>
        </authorList>
    </citation>
    <scope>NUCLEOTIDE SEQUENCE [LARGE SCALE GENOMIC DNA]</scope>
</reference>
<proteinExistence type="predicted"/>
<organism evidence="4">
    <name type="scientific">Anisakis simplex</name>
    <name type="common">Herring worm</name>
    <dbReference type="NCBI Taxonomy" id="6269"/>
    <lineage>
        <taxon>Eukaryota</taxon>
        <taxon>Metazoa</taxon>
        <taxon>Ecdysozoa</taxon>
        <taxon>Nematoda</taxon>
        <taxon>Chromadorea</taxon>
        <taxon>Rhabditida</taxon>
        <taxon>Spirurina</taxon>
        <taxon>Ascaridomorpha</taxon>
        <taxon>Ascaridoidea</taxon>
        <taxon>Anisakidae</taxon>
        <taxon>Anisakis</taxon>
        <taxon>Anisakis simplex complex</taxon>
    </lineage>
</organism>
<feature type="region of interest" description="Disordered" evidence="1">
    <location>
        <begin position="1"/>
        <end position="48"/>
    </location>
</feature>
<evidence type="ECO:0000256" key="1">
    <source>
        <dbReference type="SAM" id="MobiDB-lite"/>
    </source>
</evidence>
<evidence type="ECO:0000313" key="4">
    <source>
        <dbReference type="WBParaSite" id="ASIM_0000428201-mRNA-1"/>
    </source>
</evidence>
<dbReference type="Proteomes" id="UP000267096">
    <property type="component" value="Unassembled WGS sequence"/>
</dbReference>
<reference evidence="4" key="1">
    <citation type="submission" date="2017-02" db="UniProtKB">
        <authorList>
            <consortium name="WormBaseParasite"/>
        </authorList>
    </citation>
    <scope>IDENTIFICATION</scope>
</reference>
<dbReference type="AlphaFoldDB" id="A0A0M3J9L7"/>
<accession>A0A0M3J9L7</accession>